<feature type="domain" description="Glycosyltransferase subfamily 4-like N-terminal" evidence="2">
    <location>
        <begin position="14"/>
        <end position="177"/>
    </location>
</feature>
<dbReference type="EC" id="2.4.1.-" evidence="3"/>
<dbReference type="CDD" id="cd03814">
    <property type="entry name" value="GT4-like"/>
    <property type="match status" value="1"/>
</dbReference>
<proteinExistence type="predicted"/>
<dbReference type="InterPro" id="IPR001296">
    <property type="entry name" value="Glyco_trans_1"/>
</dbReference>
<accession>A0A0L6Z6L6</accession>
<sequence>MRVAVFADTFMPQINGVTNTLIRLIQYYKENKIEYIIFAPKYEDEKSEQHIERFYSLKFVLYPECRVTLPNLFRVSAALSNFQPDLIHIMTEFSMGLTGLLYGKKHGIPTISNYTTNFSQYTNYYKVDFLEQGIWDYMKWFHTQNKITLCPSHESQILLNQHGIHNTGIFSRGIDFENFHPKYRNDELRKNLELDNKMIFLYVGRVSIEKDLDILSVSYKAIHEKYGDKVALIITGNGPYLEKCKEIFPKNTTFTGFKKGEELAEIYASCDAFVCPSSTETFGNVILEAMASGLPVIGADAGGVGEIIYHRHNGLKFKKRDSKELTVSMKEIIENTALRNNIKINGRKFALNRSWEKIFDGLINIYNEILKESKDITISA</sequence>
<reference evidence="4" key="1">
    <citation type="submission" date="2015-08" db="EMBL/GenBank/DDBJ databases">
        <title>Genome sequence of the strict anaerobe Clostridium homopropionicum LuHBu1 (DSM 5847T).</title>
        <authorList>
            <person name="Poehlein A."/>
            <person name="Beck M."/>
            <person name="Schiel-Bengelsdorf B."/>
            <person name="Bengelsdorf F.R."/>
            <person name="Daniel R."/>
            <person name="Duerre P."/>
        </authorList>
    </citation>
    <scope>NUCLEOTIDE SEQUENCE [LARGE SCALE GENOMIC DNA]</scope>
    <source>
        <strain evidence="4">DSM 5847</strain>
    </source>
</reference>
<dbReference type="RefSeq" id="WP_052222802.1">
    <property type="nucleotide sequence ID" value="NZ_LHUR01000042.1"/>
</dbReference>
<dbReference type="InterPro" id="IPR050194">
    <property type="entry name" value="Glycosyltransferase_grp1"/>
</dbReference>
<keyword evidence="4" id="KW-1185">Reference proteome</keyword>
<evidence type="ECO:0000259" key="2">
    <source>
        <dbReference type="Pfam" id="PF13439"/>
    </source>
</evidence>
<dbReference type="Pfam" id="PF13439">
    <property type="entry name" value="Glyco_transf_4"/>
    <property type="match status" value="1"/>
</dbReference>
<dbReference type="PATRIC" id="fig|1121318.3.peg.3355"/>
<dbReference type="GO" id="GO:0016758">
    <property type="term" value="F:hexosyltransferase activity"/>
    <property type="evidence" value="ECO:0007669"/>
    <property type="project" value="TreeGrafter"/>
</dbReference>
<name>A0A0L6Z6L6_9CLOT</name>
<dbReference type="AlphaFoldDB" id="A0A0L6Z6L6"/>
<feature type="domain" description="Glycosyl transferase family 1" evidence="1">
    <location>
        <begin position="187"/>
        <end position="348"/>
    </location>
</feature>
<dbReference type="Pfam" id="PF00534">
    <property type="entry name" value="Glycos_transf_1"/>
    <property type="match status" value="1"/>
</dbReference>
<keyword evidence="3" id="KW-0808">Transferase</keyword>
<dbReference type="EMBL" id="LHUR01000042">
    <property type="protein sequence ID" value="KOA18458.1"/>
    <property type="molecule type" value="Genomic_DNA"/>
</dbReference>
<comment type="caution">
    <text evidence="3">The sequence shown here is derived from an EMBL/GenBank/DDBJ whole genome shotgun (WGS) entry which is preliminary data.</text>
</comment>
<evidence type="ECO:0000313" key="3">
    <source>
        <dbReference type="EMBL" id="KOA18458.1"/>
    </source>
</evidence>
<dbReference type="Proteomes" id="UP000037043">
    <property type="component" value="Unassembled WGS sequence"/>
</dbReference>
<dbReference type="Gene3D" id="3.40.50.2000">
    <property type="entry name" value="Glycogen Phosphorylase B"/>
    <property type="match status" value="2"/>
</dbReference>
<gene>
    <name evidence="3" type="primary">mgtA</name>
    <name evidence="3" type="ORF">CLHOM_33600</name>
</gene>
<organism evidence="3 4">
    <name type="scientific">Clostridium homopropionicum DSM 5847</name>
    <dbReference type="NCBI Taxonomy" id="1121318"/>
    <lineage>
        <taxon>Bacteria</taxon>
        <taxon>Bacillati</taxon>
        <taxon>Bacillota</taxon>
        <taxon>Clostridia</taxon>
        <taxon>Eubacteriales</taxon>
        <taxon>Clostridiaceae</taxon>
        <taxon>Clostridium</taxon>
    </lineage>
</organism>
<dbReference type="PANTHER" id="PTHR45947:SF3">
    <property type="entry name" value="SULFOQUINOVOSYL TRANSFERASE SQD2"/>
    <property type="match status" value="1"/>
</dbReference>
<dbReference type="InterPro" id="IPR028098">
    <property type="entry name" value="Glyco_trans_4-like_N"/>
</dbReference>
<evidence type="ECO:0000313" key="4">
    <source>
        <dbReference type="Proteomes" id="UP000037043"/>
    </source>
</evidence>
<dbReference type="SUPFAM" id="SSF53756">
    <property type="entry name" value="UDP-Glycosyltransferase/glycogen phosphorylase"/>
    <property type="match status" value="1"/>
</dbReference>
<keyword evidence="3" id="KW-0328">Glycosyltransferase</keyword>
<evidence type="ECO:0000259" key="1">
    <source>
        <dbReference type="Pfam" id="PF00534"/>
    </source>
</evidence>
<dbReference type="PANTHER" id="PTHR45947">
    <property type="entry name" value="SULFOQUINOVOSYL TRANSFERASE SQD2"/>
    <property type="match status" value="1"/>
</dbReference>
<dbReference type="STRING" id="36844.SAMN04488501_101120"/>
<protein>
    <submittedName>
        <fullName evidence="3">GDP-mannose-dependent alpha-mannosyltransferase</fullName>
        <ecNumber evidence="3">2.4.1.-</ecNumber>
    </submittedName>
</protein>